<feature type="compositionally biased region" description="Basic residues" evidence="2">
    <location>
        <begin position="74"/>
        <end position="84"/>
    </location>
</feature>
<evidence type="ECO:0000313" key="4">
    <source>
        <dbReference type="EMBL" id="EGT50886.1"/>
    </source>
</evidence>
<organism evidence="5">
    <name type="scientific">Caenorhabditis brenneri</name>
    <name type="common">Nematode worm</name>
    <dbReference type="NCBI Taxonomy" id="135651"/>
    <lineage>
        <taxon>Eukaryota</taxon>
        <taxon>Metazoa</taxon>
        <taxon>Ecdysozoa</taxon>
        <taxon>Nematoda</taxon>
        <taxon>Chromadorea</taxon>
        <taxon>Rhabditida</taxon>
        <taxon>Rhabditina</taxon>
        <taxon>Rhabditomorpha</taxon>
        <taxon>Rhabditoidea</taxon>
        <taxon>Rhabditidae</taxon>
        <taxon>Peloderinae</taxon>
        <taxon>Caenorhabditis</taxon>
    </lineage>
</organism>
<feature type="domain" description="Protein kinase" evidence="3">
    <location>
        <begin position="91"/>
        <end position="420"/>
    </location>
</feature>
<evidence type="ECO:0000256" key="1">
    <source>
        <dbReference type="PROSITE-ProRule" id="PRU10141"/>
    </source>
</evidence>
<dbReference type="SMART" id="SM00220">
    <property type="entry name" value="S_TKc"/>
    <property type="match status" value="1"/>
</dbReference>
<gene>
    <name evidence="4" type="ORF">CAEBREN_28606</name>
</gene>
<dbReference type="PROSITE" id="PS00107">
    <property type="entry name" value="PROTEIN_KINASE_ATP"/>
    <property type="match status" value="1"/>
</dbReference>
<dbReference type="Proteomes" id="UP000008068">
    <property type="component" value="Unassembled WGS sequence"/>
</dbReference>
<dbReference type="SUPFAM" id="SSF56112">
    <property type="entry name" value="Protein kinase-like (PK-like)"/>
    <property type="match status" value="2"/>
</dbReference>
<feature type="compositionally biased region" description="Polar residues" evidence="2">
    <location>
        <begin position="86"/>
        <end position="102"/>
    </location>
</feature>
<dbReference type="AlphaFoldDB" id="G0PC08"/>
<dbReference type="HOGENOM" id="CLU_015645_0_0_1"/>
<dbReference type="InterPro" id="IPR017441">
    <property type="entry name" value="Protein_kinase_ATP_BS"/>
</dbReference>
<dbReference type="eggNOG" id="KOG1164">
    <property type="taxonomic scope" value="Eukaryota"/>
</dbReference>
<dbReference type="STRING" id="135651.G0PC08"/>
<accession>G0PC08</accession>
<dbReference type="FunCoup" id="G0PC08">
    <property type="interactions" value="353"/>
</dbReference>
<keyword evidence="5" id="KW-1185">Reference proteome</keyword>
<feature type="compositionally biased region" description="Low complexity" evidence="2">
    <location>
        <begin position="43"/>
        <end position="55"/>
    </location>
</feature>
<protein>
    <recommendedName>
        <fullName evidence="3">Protein kinase domain-containing protein</fullName>
    </recommendedName>
</protein>
<name>G0PC08_CAEBE</name>
<evidence type="ECO:0000256" key="2">
    <source>
        <dbReference type="SAM" id="MobiDB-lite"/>
    </source>
</evidence>
<feature type="region of interest" description="Disordered" evidence="2">
    <location>
        <begin position="1"/>
        <end position="123"/>
    </location>
</feature>
<feature type="compositionally biased region" description="Basic and acidic residues" evidence="2">
    <location>
        <begin position="825"/>
        <end position="849"/>
    </location>
</feature>
<dbReference type="OrthoDB" id="194358at2759"/>
<dbReference type="InterPro" id="IPR000719">
    <property type="entry name" value="Prot_kinase_dom"/>
</dbReference>
<dbReference type="GO" id="GO:0005524">
    <property type="term" value="F:ATP binding"/>
    <property type="evidence" value="ECO:0007669"/>
    <property type="project" value="UniProtKB-UniRule"/>
</dbReference>
<feature type="binding site" evidence="1">
    <location>
        <position position="541"/>
    </location>
    <ligand>
        <name>ATP</name>
        <dbReference type="ChEBI" id="CHEBI:30616"/>
    </ligand>
</feature>
<dbReference type="InterPro" id="IPR050235">
    <property type="entry name" value="CK1_Ser-Thr_kinase"/>
</dbReference>
<dbReference type="Pfam" id="PF00069">
    <property type="entry name" value="Pkinase"/>
    <property type="match status" value="2"/>
</dbReference>
<dbReference type="InParanoid" id="G0PC08"/>
<keyword evidence="1" id="KW-0067">ATP-binding</keyword>
<evidence type="ECO:0000313" key="5">
    <source>
        <dbReference type="Proteomes" id="UP000008068"/>
    </source>
</evidence>
<feature type="compositionally biased region" description="Basic residues" evidence="2">
    <location>
        <begin position="1"/>
        <end position="23"/>
    </location>
</feature>
<sequence length="849" mass="95444">MSKPGNKKGTQRKAVPKSGRKKPGTREPTTQGASKMGGVSVMTTTPGTTTTKNNTSMALSVSSDLGKSNTLSKRGLKKMSKRRPSATANGVSTASKMESGANSKDEEEEEEPKKKPKKEIPKQCFETNGKMKLKMLGHLRNPINHGEFSVEDENNQTKYILRLEPAKRGKLQFTNEVIVETAKLFTGNDKIPVIRSIEFGTSDKFVANVSALLLEVFFSKIGFQYLLTSAYSLQVYELWKMANGIFTPGCCLNIALQTLEAIQYIHQAGYIHRNIKPATFSIGHGDQETKIMLTDFRLARAHFEPGSNLKKVRAARPQVKYGGTARYASIAALKEQDQGRKDDLESWIYMVFELLDPEGGLSWKKIPRCNMLIKEKENFKANLLPNTYKKVPSEFKKLVDMCHAMSYESAPDYPLVSFFFHYNVAPPMIFRAFKEVIESYGKSKNLDMTFCDWAGKLNPTLMSTAIKQGNNKSTGNRCSGNDDFEFKKKPPARKIMKADDIIKNGANIWKVVNLLGSGGFGDVYKVYNCAGEKSKTHYALKTESDEGKKAMLRLKVEVQVLMAIHEDRKTPRLVGERDPRDANIHFVDFVDRGKNDDLKCKFVVMSLVGPSLDDIRKKRGIKLDEGHTPFNIALQSLEAVQDLHYLGYLHRDIKPANFAVGFGPSEAMIFMLDFGIGRSYLDPVTKQHRAPRKSVKFLGTLRYASRACMKSVDQGRKDDIECWIYMMYDIFDPKGGLFWKNMKGRDKIAAAKDALFLGKVKERDGTDMSPDVPPGWRLILGYITSLKFQSPINYQTIIDLLEKTAREEGVSEKALRKTGGWVGHLNDKPKHPRFGDSESERESESSDED</sequence>
<keyword evidence="1" id="KW-0547">Nucleotide-binding</keyword>
<feature type="compositionally biased region" description="Polar residues" evidence="2">
    <location>
        <begin position="56"/>
        <end position="72"/>
    </location>
</feature>
<dbReference type="GO" id="GO:0004672">
    <property type="term" value="F:protein kinase activity"/>
    <property type="evidence" value="ECO:0007669"/>
    <property type="project" value="InterPro"/>
</dbReference>
<dbReference type="PANTHER" id="PTHR11909">
    <property type="entry name" value="CASEIN KINASE-RELATED"/>
    <property type="match status" value="1"/>
</dbReference>
<evidence type="ECO:0000259" key="3">
    <source>
        <dbReference type="PROSITE" id="PS50011"/>
    </source>
</evidence>
<dbReference type="EMBL" id="GL380226">
    <property type="protein sequence ID" value="EGT50886.1"/>
    <property type="molecule type" value="Genomic_DNA"/>
</dbReference>
<feature type="region of interest" description="Disordered" evidence="2">
    <location>
        <begin position="820"/>
        <end position="849"/>
    </location>
</feature>
<reference evidence="5" key="1">
    <citation type="submission" date="2011-07" db="EMBL/GenBank/DDBJ databases">
        <authorList>
            <consortium name="Caenorhabditis brenneri Sequencing and Analysis Consortium"/>
            <person name="Wilson R.K."/>
        </authorList>
    </citation>
    <scope>NUCLEOTIDE SEQUENCE [LARGE SCALE GENOMIC DNA]</scope>
    <source>
        <strain evidence="5">PB2801</strain>
    </source>
</reference>
<dbReference type="Gene3D" id="1.10.510.10">
    <property type="entry name" value="Transferase(Phosphotransferase) domain 1"/>
    <property type="match status" value="2"/>
</dbReference>
<dbReference type="InterPro" id="IPR011009">
    <property type="entry name" value="Kinase-like_dom_sf"/>
</dbReference>
<proteinExistence type="predicted"/>
<dbReference type="PROSITE" id="PS50011">
    <property type="entry name" value="PROTEIN_KINASE_DOM"/>
    <property type="match status" value="2"/>
</dbReference>
<feature type="domain" description="Protein kinase" evidence="3">
    <location>
        <begin position="509"/>
        <end position="834"/>
    </location>
</feature>